<sequence length="75" mass="8475">MTKGIPYQQNDQGQNTLETPKQARTTTPEEEDFLNDPNIRHIPIKRPKNDARKNLLNSMENAKGNGTSSNGIIRK</sequence>
<protein>
    <submittedName>
        <fullName evidence="3">Uncharacterized protein</fullName>
    </submittedName>
</protein>
<reference evidence="3" key="1">
    <citation type="submission" date="2021-02" db="EMBL/GenBank/DDBJ databases">
        <authorList>
            <person name="Nowell W R."/>
        </authorList>
    </citation>
    <scope>NUCLEOTIDE SEQUENCE</scope>
</reference>
<organism evidence="3 6">
    <name type="scientific">Didymodactylos carnosus</name>
    <dbReference type="NCBI Taxonomy" id="1234261"/>
    <lineage>
        <taxon>Eukaryota</taxon>
        <taxon>Metazoa</taxon>
        <taxon>Spiralia</taxon>
        <taxon>Gnathifera</taxon>
        <taxon>Rotifera</taxon>
        <taxon>Eurotatoria</taxon>
        <taxon>Bdelloidea</taxon>
        <taxon>Philodinida</taxon>
        <taxon>Philodinidae</taxon>
        <taxon>Didymodactylos</taxon>
    </lineage>
</organism>
<evidence type="ECO:0000313" key="4">
    <source>
        <dbReference type="EMBL" id="CAF3519429.1"/>
    </source>
</evidence>
<feature type="region of interest" description="Disordered" evidence="1">
    <location>
        <begin position="1"/>
        <end position="52"/>
    </location>
</feature>
<feature type="compositionally biased region" description="Polar residues" evidence="1">
    <location>
        <begin position="7"/>
        <end position="26"/>
    </location>
</feature>
<dbReference type="EMBL" id="CAJNOQ010038558">
    <property type="protein sequence ID" value="CAF1612943.1"/>
    <property type="molecule type" value="Genomic_DNA"/>
</dbReference>
<dbReference type="Proteomes" id="UP000663829">
    <property type="component" value="Unassembled WGS sequence"/>
</dbReference>
<keyword evidence="6" id="KW-1185">Reference proteome</keyword>
<dbReference type="EMBL" id="CAJNOK010000276">
    <property type="protein sequence ID" value="CAF0741885.1"/>
    <property type="molecule type" value="Genomic_DNA"/>
</dbReference>
<comment type="caution">
    <text evidence="3">The sequence shown here is derived from an EMBL/GenBank/DDBJ whole genome shotgun (WGS) entry which is preliminary data.</text>
</comment>
<dbReference type="AlphaFoldDB" id="A0A816BLA5"/>
<dbReference type="Proteomes" id="UP000682733">
    <property type="component" value="Unassembled WGS sequence"/>
</dbReference>
<evidence type="ECO:0000313" key="3">
    <source>
        <dbReference type="EMBL" id="CAF1612943.1"/>
    </source>
</evidence>
<dbReference type="EMBL" id="CAJOBC010105393">
    <property type="protein sequence ID" value="CAF4497362.1"/>
    <property type="molecule type" value="Genomic_DNA"/>
</dbReference>
<dbReference type="Proteomes" id="UP000681722">
    <property type="component" value="Unassembled WGS sequence"/>
</dbReference>
<evidence type="ECO:0000256" key="1">
    <source>
        <dbReference type="SAM" id="MobiDB-lite"/>
    </source>
</evidence>
<dbReference type="EMBL" id="CAJOBA010000276">
    <property type="protein sequence ID" value="CAF3519429.1"/>
    <property type="molecule type" value="Genomic_DNA"/>
</dbReference>
<name>A0A816BLA5_9BILA</name>
<evidence type="ECO:0000313" key="6">
    <source>
        <dbReference type="Proteomes" id="UP000663829"/>
    </source>
</evidence>
<dbReference type="Proteomes" id="UP000677228">
    <property type="component" value="Unassembled WGS sequence"/>
</dbReference>
<evidence type="ECO:0000313" key="5">
    <source>
        <dbReference type="EMBL" id="CAF4497362.1"/>
    </source>
</evidence>
<accession>A0A816BLA5</accession>
<gene>
    <name evidence="3" type="ORF">GPM918_LOCUS43219</name>
    <name evidence="2" type="ORF">OVA965_LOCUS1489</name>
    <name evidence="5" type="ORF">SRO942_LOCUS44648</name>
    <name evidence="4" type="ORF">TMI583_LOCUS1490</name>
</gene>
<proteinExistence type="predicted"/>
<evidence type="ECO:0000313" key="2">
    <source>
        <dbReference type="EMBL" id="CAF0741885.1"/>
    </source>
</evidence>